<evidence type="ECO:0000259" key="6">
    <source>
        <dbReference type="Pfam" id="PF04542"/>
    </source>
</evidence>
<keyword evidence="5" id="KW-1133">Transmembrane helix</keyword>
<evidence type="ECO:0000259" key="7">
    <source>
        <dbReference type="Pfam" id="PF08281"/>
    </source>
</evidence>
<sequence>MTINPDTTLQSLTVDQLVVSARQGDRSAYGVLVQRHAAMVTGVAYSIVGDFAHSEDVGQEVFLEAWQKLSELSDASRFAAWVCSIARHRAVDAVRRRRRATDVHAAERMPPEIADGGEKHDPVSDDERQAVIWASLDALPSKYRETLVLYYRGGKSVSEVAAALDLSQAAVRQRLARGRKMLRHEVESVIDRTLRGTTPGVVFLAAVLGSLPGNVAAGVAGTAAGKSSAVGVAATSAKVLGTGTTISGATFGLFGGLAGGLFGAWVSYRNAPYTTQKLLIVRFLLLTVFALVVWAAMLMWLVGQRSGPVSMDDGRYAIALLGLILTMQLLFFAASWWGARRFRQLGDIARSEGRAMDPVASRRLAGIRRAEFHWSTRNRFAGRPWVDVRFGPVSHDGQVAPTDVAKGWIAVGDRADGWLIAIGNRARGLIACGGWCFGGLTIGGFGIGVIHLGGLGVAILSIAGLAFGGIAIGGIAVGWYSLGGLAIGKAALGGAAIASHAAIGGVAWSAGQAKARLDETTEAGGADMERLEMWRRWTENGLPTPWADVLLLAGGGILFALVLLKVIAWRLAMRQAVLTGRIDSKHPAVASTINDALAFYGSLIGCSVWVVGIGFDVASIATATAGLILYLAAAAVSFWTARYDWPTQRLGRAFAVSILAADLATTTAIGMSHWIDGWERSSGFSWWAYLGLSQIGYVALAILALVLTQTSVTRSIAPESTCG</sequence>
<feature type="domain" description="RNA polymerase sigma-70 region 2" evidence="6">
    <location>
        <begin position="32"/>
        <end position="99"/>
    </location>
</feature>
<feature type="transmembrane region" description="Helical" evidence="5">
    <location>
        <begin position="246"/>
        <end position="268"/>
    </location>
</feature>
<reference evidence="8 9" key="1">
    <citation type="submission" date="2019-02" db="EMBL/GenBank/DDBJ databases">
        <title>Deep-cultivation of Planctomycetes and their phenomic and genomic characterization uncovers novel biology.</title>
        <authorList>
            <person name="Wiegand S."/>
            <person name="Jogler M."/>
            <person name="Boedeker C."/>
            <person name="Pinto D."/>
            <person name="Vollmers J."/>
            <person name="Rivas-Marin E."/>
            <person name="Kohn T."/>
            <person name="Peeters S.H."/>
            <person name="Heuer A."/>
            <person name="Rast P."/>
            <person name="Oberbeckmann S."/>
            <person name="Bunk B."/>
            <person name="Jeske O."/>
            <person name="Meyerdierks A."/>
            <person name="Storesund J.E."/>
            <person name="Kallscheuer N."/>
            <person name="Luecker S."/>
            <person name="Lage O.M."/>
            <person name="Pohl T."/>
            <person name="Merkel B.J."/>
            <person name="Hornburger P."/>
            <person name="Mueller R.-W."/>
            <person name="Bruemmer F."/>
            <person name="Labrenz M."/>
            <person name="Spormann A.M."/>
            <person name="Op Den Camp H."/>
            <person name="Overmann J."/>
            <person name="Amann R."/>
            <person name="Jetten M.S.M."/>
            <person name="Mascher T."/>
            <person name="Medema M.H."/>
            <person name="Devos D.P."/>
            <person name="Kaster A.-K."/>
            <person name="Ovreas L."/>
            <person name="Rohde M."/>
            <person name="Galperin M.Y."/>
            <person name="Jogler C."/>
        </authorList>
    </citation>
    <scope>NUCLEOTIDE SEQUENCE [LARGE SCALE GENOMIC DNA]</scope>
    <source>
        <strain evidence="8 9">V7</strain>
    </source>
</reference>
<organism evidence="8 9">
    <name type="scientific">Crateriforma conspicua</name>
    <dbReference type="NCBI Taxonomy" id="2527996"/>
    <lineage>
        <taxon>Bacteria</taxon>
        <taxon>Pseudomonadati</taxon>
        <taxon>Planctomycetota</taxon>
        <taxon>Planctomycetia</taxon>
        <taxon>Planctomycetales</taxon>
        <taxon>Planctomycetaceae</taxon>
        <taxon>Crateriforma</taxon>
    </lineage>
</organism>
<evidence type="ECO:0000313" key="8">
    <source>
        <dbReference type="EMBL" id="TWU65143.1"/>
    </source>
</evidence>
<feature type="transmembrane region" description="Helical" evidence="5">
    <location>
        <begin position="458"/>
        <end position="480"/>
    </location>
</feature>
<keyword evidence="5" id="KW-0812">Transmembrane</keyword>
<keyword evidence="3" id="KW-0731">Sigma factor</keyword>
<feature type="domain" description="RNA polymerase sigma factor 70 region 4 type 2" evidence="7">
    <location>
        <begin position="132"/>
        <end position="182"/>
    </location>
</feature>
<feature type="transmembrane region" description="Helical" evidence="5">
    <location>
        <begin position="653"/>
        <end position="675"/>
    </location>
</feature>
<dbReference type="Proteomes" id="UP000316476">
    <property type="component" value="Unassembled WGS sequence"/>
</dbReference>
<keyword evidence="5" id="KW-0472">Membrane</keyword>
<name>A0A5C6FVS9_9PLAN</name>
<feature type="transmembrane region" description="Helical" evidence="5">
    <location>
        <begin position="549"/>
        <end position="572"/>
    </location>
</feature>
<evidence type="ECO:0000256" key="4">
    <source>
        <dbReference type="ARBA" id="ARBA00023163"/>
    </source>
</evidence>
<dbReference type="GO" id="GO:0003677">
    <property type="term" value="F:DNA binding"/>
    <property type="evidence" value="ECO:0007669"/>
    <property type="project" value="InterPro"/>
</dbReference>
<dbReference type="Pfam" id="PF08281">
    <property type="entry name" value="Sigma70_r4_2"/>
    <property type="match status" value="1"/>
</dbReference>
<dbReference type="SUPFAM" id="SSF88659">
    <property type="entry name" value="Sigma3 and sigma4 domains of RNA polymerase sigma factors"/>
    <property type="match status" value="1"/>
</dbReference>
<dbReference type="AlphaFoldDB" id="A0A5C6FVS9"/>
<feature type="transmembrane region" description="Helical" evidence="5">
    <location>
        <begin position="429"/>
        <end position="452"/>
    </location>
</feature>
<comment type="caution">
    <text evidence="8">The sequence shown here is derived from an EMBL/GenBank/DDBJ whole genome shotgun (WGS) entry which is preliminary data.</text>
</comment>
<evidence type="ECO:0000256" key="2">
    <source>
        <dbReference type="ARBA" id="ARBA00023015"/>
    </source>
</evidence>
<gene>
    <name evidence="8" type="primary">sigW_1</name>
    <name evidence="8" type="ORF">V7x_06890</name>
</gene>
<feature type="transmembrane region" description="Helical" evidence="5">
    <location>
        <begin position="492"/>
        <end position="511"/>
    </location>
</feature>
<dbReference type="Gene3D" id="1.10.10.10">
    <property type="entry name" value="Winged helix-like DNA-binding domain superfamily/Winged helix DNA-binding domain"/>
    <property type="match status" value="1"/>
</dbReference>
<dbReference type="InterPro" id="IPR039425">
    <property type="entry name" value="RNA_pol_sigma-70-like"/>
</dbReference>
<dbReference type="RefSeq" id="WP_146410806.1">
    <property type="nucleotide sequence ID" value="NZ_SJPZ01000001.1"/>
</dbReference>
<dbReference type="PANTHER" id="PTHR43133:SF51">
    <property type="entry name" value="RNA POLYMERASE SIGMA FACTOR"/>
    <property type="match status" value="1"/>
</dbReference>
<accession>A0A5C6FVS9</accession>
<feature type="transmembrane region" description="Helical" evidence="5">
    <location>
        <begin position="687"/>
        <end position="707"/>
    </location>
</feature>
<protein>
    <submittedName>
        <fullName evidence="8">ECF RNA polymerase sigma factor SigW</fullName>
    </submittedName>
</protein>
<dbReference type="InterPro" id="IPR013249">
    <property type="entry name" value="RNA_pol_sigma70_r4_t2"/>
</dbReference>
<evidence type="ECO:0000256" key="1">
    <source>
        <dbReference type="ARBA" id="ARBA00010641"/>
    </source>
</evidence>
<dbReference type="EMBL" id="SJPZ01000001">
    <property type="protein sequence ID" value="TWU65143.1"/>
    <property type="molecule type" value="Genomic_DNA"/>
</dbReference>
<evidence type="ECO:0000256" key="3">
    <source>
        <dbReference type="ARBA" id="ARBA00023082"/>
    </source>
</evidence>
<dbReference type="GO" id="GO:0016987">
    <property type="term" value="F:sigma factor activity"/>
    <property type="evidence" value="ECO:0007669"/>
    <property type="project" value="UniProtKB-KW"/>
</dbReference>
<dbReference type="SUPFAM" id="SSF88946">
    <property type="entry name" value="Sigma2 domain of RNA polymerase sigma factors"/>
    <property type="match status" value="1"/>
</dbReference>
<evidence type="ECO:0000256" key="5">
    <source>
        <dbReference type="SAM" id="Phobius"/>
    </source>
</evidence>
<dbReference type="Gene3D" id="1.10.1740.10">
    <property type="match status" value="1"/>
</dbReference>
<dbReference type="OrthoDB" id="291047at2"/>
<evidence type="ECO:0000313" key="9">
    <source>
        <dbReference type="Proteomes" id="UP000316476"/>
    </source>
</evidence>
<dbReference type="PANTHER" id="PTHR43133">
    <property type="entry name" value="RNA POLYMERASE ECF-TYPE SIGMA FACTO"/>
    <property type="match status" value="1"/>
</dbReference>
<keyword evidence="4" id="KW-0804">Transcription</keyword>
<comment type="similarity">
    <text evidence="1">Belongs to the sigma-70 factor family. ECF subfamily.</text>
</comment>
<dbReference type="InterPro" id="IPR013324">
    <property type="entry name" value="RNA_pol_sigma_r3/r4-like"/>
</dbReference>
<dbReference type="InterPro" id="IPR036388">
    <property type="entry name" value="WH-like_DNA-bd_sf"/>
</dbReference>
<dbReference type="Pfam" id="PF04542">
    <property type="entry name" value="Sigma70_r2"/>
    <property type="match status" value="1"/>
</dbReference>
<dbReference type="NCBIfam" id="TIGR02937">
    <property type="entry name" value="sigma70-ECF"/>
    <property type="match status" value="1"/>
</dbReference>
<feature type="transmembrane region" description="Helical" evidence="5">
    <location>
        <begin position="314"/>
        <end position="337"/>
    </location>
</feature>
<feature type="transmembrane region" description="Helical" evidence="5">
    <location>
        <begin position="280"/>
        <end position="302"/>
    </location>
</feature>
<dbReference type="InterPro" id="IPR014284">
    <property type="entry name" value="RNA_pol_sigma-70_dom"/>
</dbReference>
<dbReference type="InterPro" id="IPR013325">
    <property type="entry name" value="RNA_pol_sigma_r2"/>
</dbReference>
<dbReference type="GO" id="GO:0006352">
    <property type="term" value="P:DNA-templated transcription initiation"/>
    <property type="evidence" value="ECO:0007669"/>
    <property type="project" value="InterPro"/>
</dbReference>
<feature type="transmembrane region" description="Helical" evidence="5">
    <location>
        <begin position="617"/>
        <end position="641"/>
    </location>
</feature>
<dbReference type="CDD" id="cd06171">
    <property type="entry name" value="Sigma70_r4"/>
    <property type="match status" value="1"/>
</dbReference>
<proteinExistence type="inferred from homology"/>
<dbReference type="InterPro" id="IPR007627">
    <property type="entry name" value="RNA_pol_sigma70_r2"/>
</dbReference>
<feature type="transmembrane region" description="Helical" evidence="5">
    <location>
        <begin position="593"/>
        <end position="611"/>
    </location>
</feature>
<keyword evidence="2" id="KW-0805">Transcription regulation</keyword>